<accession>A0A0N9N7Q6</accession>
<feature type="compositionally biased region" description="Basic and acidic residues" evidence="1">
    <location>
        <begin position="7"/>
        <end position="21"/>
    </location>
</feature>
<sequence length="61" mass="6664">MSVTQPRGDDGPNPRDDPEAVIHEELGEHREAIEALAGLDMGILSDDARQILDIVDQEEPS</sequence>
<gene>
    <name evidence="2" type="ORF">HLASA_2002</name>
</gene>
<evidence type="ECO:0000313" key="2">
    <source>
        <dbReference type="EMBL" id="ALG82877.1"/>
    </source>
</evidence>
<dbReference type="RefSeq" id="WP_054519887.1">
    <property type="nucleotide sequence ID" value="NZ_CP011564.1"/>
</dbReference>
<proteinExistence type="predicted"/>
<reference evidence="2 3" key="2">
    <citation type="journal article" date="2016" name="Stand. Genomic Sci.">
        <title>Complete genome sequence of 'Halanaeroarchaeum sulfurireducens' M27-SA2, a sulfur-reducing and acetate-oxidizing haloarchaeon from the deep-sea hypersaline anoxic lake Medee.</title>
        <authorList>
            <person name="Messina E."/>
            <person name="Sorokin D.Y."/>
            <person name="Kublanov I.V."/>
            <person name="Toshchakov S."/>
            <person name="Lopatina A."/>
            <person name="Arcadi E."/>
            <person name="Smedile F."/>
            <person name="La Spada G."/>
            <person name="La Cono V."/>
            <person name="Yakimov M.M."/>
        </authorList>
    </citation>
    <scope>NUCLEOTIDE SEQUENCE [LARGE SCALE GENOMIC DNA]</scope>
    <source>
        <strain evidence="2 3">M27-SA2</strain>
    </source>
</reference>
<dbReference type="KEGG" id="hsf:HLASA_2002"/>
<organism evidence="2 3">
    <name type="scientific">Halanaeroarchaeum sulfurireducens</name>
    <dbReference type="NCBI Taxonomy" id="1604004"/>
    <lineage>
        <taxon>Archaea</taxon>
        <taxon>Methanobacteriati</taxon>
        <taxon>Methanobacteriota</taxon>
        <taxon>Stenosarchaea group</taxon>
        <taxon>Halobacteria</taxon>
        <taxon>Halobacteriales</taxon>
        <taxon>Halobacteriaceae</taxon>
        <taxon>Halanaeroarchaeum</taxon>
    </lineage>
</organism>
<dbReference type="EMBL" id="CP011564">
    <property type="protein sequence ID" value="ALG82877.1"/>
    <property type="molecule type" value="Genomic_DNA"/>
</dbReference>
<dbReference type="AlphaFoldDB" id="A0A0N9N7Q6"/>
<evidence type="ECO:0000256" key="1">
    <source>
        <dbReference type="SAM" id="MobiDB-lite"/>
    </source>
</evidence>
<dbReference type="GeneID" id="26011337"/>
<evidence type="ECO:0000313" key="3">
    <source>
        <dbReference type="Proteomes" id="UP000060390"/>
    </source>
</evidence>
<dbReference type="Proteomes" id="UP000060390">
    <property type="component" value="Chromosome"/>
</dbReference>
<reference evidence="3" key="1">
    <citation type="submission" date="2015-05" db="EMBL/GenBank/DDBJ databases">
        <title>Complete genome sequence of Halanaeroarchaeum sulfurireducens type strain M27-SA2, a sulfate-reducer haloarchaeon from marine anoxic lake Medee.</title>
        <authorList>
            <person name="Messina E."/>
            <person name="Kublanov I.V."/>
            <person name="Toshchakov S."/>
            <person name="Arcadi E."/>
            <person name="La Spada G."/>
            <person name="La Cono V."/>
            <person name="Yakimov M.M."/>
        </authorList>
    </citation>
    <scope>NUCLEOTIDE SEQUENCE [LARGE SCALE GENOMIC DNA]</scope>
    <source>
        <strain evidence="3">M27-SA2</strain>
    </source>
</reference>
<dbReference type="STRING" id="1604004.HLASA_2002"/>
<protein>
    <submittedName>
        <fullName evidence="2">Uncharacterized protein</fullName>
    </submittedName>
</protein>
<name>A0A0N9N7Q6_9EURY</name>
<feature type="region of interest" description="Disordered" evidence="1">
    <location>
        <begin position="1"/>
        <end position="21"/>
    </location>
</feature>